<comment type="similarity">
    <text evidence="1 4">Belongs to the N(4)/N(6)-methyltransferase family.</text>
</comment>
<dbReference type="PANTHER" id="PTHR13370:SF3">
    <property type="entry name" value="TRNA (GUANINE(10)-N2)-METHYLTRANSFERASE HOMOLOG"/>
    <property type="match status" value="1"/>
</dbReference>
<comment type="caution">
    <text evidence="7">The sequence shown here is derived from an EMBL/GenBank/DDBJ whole genome shotgun (WGS) entry which is preliminary data.</text>
</comment>
<dbReference type="EMBL" id="QBIU01000001">
    <property type="protein sequence ID" value="MWV69172.1"/>
    <property type="molecule type" value="Genomic_DNA"/>
</dbReference>
<evidence type="ECO:0000313" key="8">
    <source>
        <dbReference type="Proteomes" id="UP000029714"/>
    </source>
</evidence>
<dbReference type="PRINTS" id="PR00508">
    <property type="entry name" value="S21N4MTFRASE"/>
</dbReference>
<evidence type="ECO:0000256" key="3">
    <source>
        <dbReference type="ARBA" id="ARBA00022679"/>
    </source>
</evidence>
<dbReference type="Proteomes" id="UP000029714">
    <property type="component" value="Unassembled WGS sequence"/>
</dbReference>
<dbReference type="SUPFAM" id="SSF53335">
    <property type="entry name" value="S-adenosyl-L-methionine-dependent methyltransferases"/>
    <property type="match status" value="1"/>
</dbReference>
<dbReference type="PROSITE" id="PS00092">
    <property type="entry name" value="N6_MTASE"/>
    <property type="match status" value="1"/>
</dbReference>
<dbReference type="EC" id="2.1.1.-" evidence="4"/>
<dbReference type="OrthoDB" id="9800801at2"/>
<keyword evidence="8" id="KW-1185">Reference proteome</keyword>
<evidence type="ECO:0000313" key="9">
    <source>
        <dbReference type="Proteomes" id="UP000477070"/>
    </source>
</evidence>
<dbReference type="RefSeq" id="WP_118949139.1">
    <property type="nucleotide sequence ID" value="NZ_JRMP02000009.1"/>
</dbReference>
<evidence type="ECO:0000313" key="6">
    <source>
        <dbReference type="EMBL" id="MWV69172.1"/>
    </source>
</evidence>
<dbReference type="STRING" id="1548018.LS64_12610"/>
<dbReference type="InterPro" id="IPR002941">
    <property type="entry name" value="DNA_methylase_N4/N6"/>
</dbReference>
<dbReference type="GO" id="GO:0003677">
    <property type="term" value="F:DNA binding"/>
    <property type="evidence" value="ECO:0007669"/>
    <property type="project" value="InterPro"/>
</dbReference>
<gene>
    <name evidence="6" type="ORF">DCO61_03865</name>
    <name evidence="7" type="ORF">LS64_006865</name>
</gene>
<evidence type="ECO:0000259" key="5">
    <source>
        <dbReference type="Pfam" id="PF01555"/>
    </source>
</evidence>
<dbReference type="EMBL" id="JRMP02000009">
    <property type="protein sequence ID" value="TLD94212.1"/>
    <property type="molecule type" value="Genomic_DNA"/>
</dbReference>
<dbReference type="Proteomes" id="UP000477070">
    <property type="component" value="Unassembled WGS sequence"/>
</dbReference>
<dbReference type="PANTHER" id="PTHR13370">
    <property type="entry name" value="RNA METHYLASE-RELATED"/>
    <property type="match status" value="1"/>
</dbReference>
<dbReference type="Gene3D" id="3.40.50.150">
    <property type="entry name" value="Vaccinia Virus protein VP39"/>
    <property type="match status" value="1"/>
</dbReference>
<evidence type="ECO:0000256" key="4">
    <source>
        <dbReference type="RuleBase" id="RU362026"/>
    </source>
</evidence>
<keyword evidence="3 7" id="KW-0808">Transferase</keyword>
<reference evidence="6 9" key="4">
    <citation type="submission" date="2019-12" db="EMBL/GenBank/DDBJ databases">
        <title>Multi-Generational Helicobacter saguini Isolates.</title>
        <authorList>
            <person name="Mannion A."/>
            <person name="Shen Z."/>
            <person name="Fox J.G."/>
        </authorList>
    </citation>
    <scope>NUCLEOTIDE SEQUENCE [LARGE SCALE GENOMIC DNA]</scope>
    <source>
        <strain evidence="6">16-048</strain>
        <strain evidence="9">16-048 (F4)</strain>
    </source>
</reference>
<proteinExistence type="inferred from homology"/>
<accession>A0A347W2U8</accession>
<dbReference type="Pfam" id="PF01555">
    <property type="entry name" value="N6_N4_Mtase"/>
    <property type="match status" value="1"/>
</dbReference>
<dbReference type="REBASE" id="272447">
    <property type="entry name" value="M.Hsa1416ORF9845P"/>
</dbReference>
<dbReference type="AlphaFoldDB" id="A0A347W2U8"/>
<name>A0A347W2U8_9HELI</name>
<feature type="domain" description="DNA methylase N-4/N-6" evidence="5">
    <location>
        <begin position="33"/>
        <end position="356"/>
    </location>
</feature>
<protein>
    <recommendedName>
        <fullName evidence="4">Methyltransferase</fullName>
        <ecNumber evidence="4">2.1.1.-</ecNumber>
    </recommendedName>
</protein>
<evidence type="ECO:0000256" key="1">
    <source>
        <dbReference type="ARBA" id="ARBA00006594"/>
    </source>
</evidence>
<keyword evidence="2 7" id="KW-0489">Methyltransferase</keyword>
<dbReference type="InterPro" id="IPR001091">
    <property type="entry name" value="RM_Methyltransferase"/>
</dbReference>
<dbReference type="GO" id="GO:0032259">
    <property type="term" value="P:methylation"/>
    <property type="evidence" value="ECO:0007669"/>
    <property type="project" value="UniProtKB-KW"/>
</dbReference>
<evidence type="ECO:0000256" key="2">
    <source>
        <dbReference type="ARBA" id="ARBA00022603"/>
    </source>
</evidence>
<reference evidence="7 8" key="2">
    <citation type="journal article" date="2016" name="Infect. Immun.">
        <title>Helicobacter saguini, a Novel Helicobacter Isolated from Cotton-Top Tamarins with Ulcerative Colitis, Has Proinflammatory Properties and Induces Typhlocolitis and Dysplasia in Gnotobiotic IL-10-/- Mice.</title>
        <authorList>
            <person name="Shen Z."/>
            <person name="Mannion A."/>
            <person name="Whary M.T."/>
            <person name="Muthupalani S."/>
            <person name="Sheh A."/>
            <person name="Feng Y."/>
            <person name="Gong G."/>
            <person name="Vandamme P."/>
            <person name="Holcombe H.R."/>
            <person name="Paster B.J."/>
            <person name="Fox J.G."/>
        </authorList>
    </citation>
    <scope>NUCLEOTIDE SEQUENCE [LARGE SCALE GENOMIC DNA]</scope>
    <source>
        <strain evidence="7 8">MIT 97-6194</strain>
    </source>
</reference>
<dbReference type="GO" id="GO:0005737">
    <property type="term" value="C:cytoplasm"/>
    <property type="evidence" value="ECO:0007669"/>
    <property type="project" value="TreeGrafter"/>
</dbReference>
<dbReference type="InterPro" id="IPR029063">
    <property type="entry name" value="SAM-dependent_MTases_sf"/>
</dbReference>
<dbReference type="InterPro" id="IPR002052">
    <property type="entry name" value="DNA_methylase_N6_adenine_CS"/>
</dbReference>
<evidence type="ECO:0000313" key="7">
    <source>
        <dbReference type="EMBL" id="TLD94212.1"/>
    </source>
</evidence>
<reference evidence="7 8" key="1">
    <citation type="journal article" date="2014" name="Genome Announc.">
        <title>Draft genome sequences of eight enterohepatic helicobacter species isolated from both laboratory and wild rodents.</title>
        <authorList>
            <person name="Sheh A."/>
            <person name="Shen Z."/>
            <person name="Fox J.G."/>
        </authorList>
    </citation>
    <scope>NUCLEOTIDE SEQUENCE [LARGE SCALE GENOMIC DNA]</scope>
    <source>
        <strain evidence="7 8">MIT 97-6194</strain>
    </source>
</reference>
<organism evidence="7 8">
    <name type="scientific">Helicobacter saguini</name>
    <dbReference type="NCBI Taxonomy" id="1548018"/>
    <lineage>
        <taxon>Bacteria</taxon>
        <taxon>Pseudomonadati</taxon>
        <taxon>Campylobacterota</taxon>
        <taxon>Epsilonproteobacteria</taxon>
        <taxon>Campylobacterales</taxon>
        <taxon>Helicobacteraceae</taxon>
        <taxon>Helicobacter</taxon>
    </lineage>
</organism>
<dbReference type="GO" id="GO:0008170">
    <property type="term" value="F:N-methyltransferase activity"/>
    <property type="evidence" value="ECO:0007669"/>
    <property type="project" value="InterPro"/>
</dbReference>
<reference evidence="7" key="3">
    <citation type="submission" date="2018-04" db="EMBL/GenBank/DDBJ databases">
        <authorList>
            <person name="Sheh A."/>
            <person name="Shen Z."/>
            <person name="Mannion A.J."/>
            <person name="Fox J.G."/>
        </authorList>
    </citation>
    <scope>NUCLEOTIDE SEQUENCE</scope>
    <source>
        <strain evidence="7">MIT 97-6194</strain>
    </source>
</reference>
<sequence length="362" mass="41216">MKYLTFKNKNYEIYNIDCMDSKRGLESIPDNSIDFIITDPPYFIDGMDSKWDKNKLDSKVAKSGVIGSLPVGMKFDKSQSVKLQEFMTPICKQFFRILKPGAFCVIFSQARLYHAMATSADIAGFEIRDMLVWKYSGQAKAFSLNHFIDKDKNLNKQEKAKLKQELKGLKTPQLRPQIEPMVLAQKPRVGTFLENYQRYKVGLMDATQSLDSKFPSNFISADCLESKNHAKDSKNIEKTKAATLNKAKNPKDLHVDSIESTLPQNDHPTDIESKMQGDIDLDSINPIFEHPKPKNKVHLTQKPVELISHLIKLFTRENQIVLDPFLGSGSHAIAALESNRKIIGFELNPEYFAIARRRIESI</sequence>
<dbReference type="GO" id="GO:0009007">
    <property type="term" value="F:site-specific DNA-methyltransferase (adenine-specific) activity"/>
    <property type="evidence" value="ECO:0007669"/>
    <property type="project" value="TreeGrafter"/>
</dbReference>